<proteinExistence type="predicted"/>
<dbReference type="Proteomes" id="UP000001916">
    <property type="component" value="Chromosome"/>
</dbReference>
<dbReference type="RefSeq" id="WP_013156665.1">
    <property type="nucleotide sequence ID" value="NC_014212.1"/>
</dbReference>
<evidence type="ECO:0000313" key="1">
    <source>
        <dbReference type="EMBL" id="ADH62057.1"/>
    </source>
</evidence>
<reference evidence="1 2" key="1">
    <citation type="journal article" date="2010" name="Stand. Genomic Sci.">
        <title>Complete genome sequence of Meiothermus silvanus type strain (VI-R2).</title>
        <authorList>
            <person name="Sikorski J."/>
            <person name="Tindall B.J."/>
            <person name="Lowry S."/>
            <person name="Lucas S."/>
            <person name="Nolan M."/>
            <person name="Copeland A."/>
            <person name="Glavina Del Rio T."/>
            <person name="Tice H."/>
            <person name="Cheng J.F."/>
            <person name="Han C."/>
            <person name="Pitluck S."/>
            <person name="Liolios K."/>
            <person name="Ivanova N."/>
            <person name="Mavromatis K."/>
            <person name="Mikhailova N."/>
            <person name="Pati A."/>
            <person name="Goodwin L."/>
            <person name="Chen A."/>
            <person name="Palaniappan K."/>
            <person name="Land M."/>
            <person name="Hauser L."/>
            <person name="Chang Y.J."/>
            <person name="Jeffries C.D."/>
            <person name="Rohde M."/>
            <person name="Goker M."/>
            <person name="Woyke T."/>
            <person name="Bristow J."/>
            <person name="Eisen J.A."/>
            <person name="Markowitz V."/>
            <person name="Hugenholtz P."/>
            <person name="Kyrpides N.C."/>
            <person name="Klenk H.P."/>
            <person name="Lapidus A."/>
        </authorList>
    </citation>
    <scope>NUCLEOTIDE SEQUENCE [LARGE SCALE GENOMIC DNA]</scope>
    <source>
        <strain evidence="2">ATCC 700542 / DSM 9946 / VI-R2</strain>
    </source>
</reference>
<dbReference type="STRING" id="526227.Mesil_0112"/>
<dbReference type="OrthoDB" id="26650at2"/>
<keyword evidence="2" id="KW-1185">Reference proteome</keyword>
<sequence>MKKPGIIALGIGLALALSGCLVVIAPPEVSGLAYRTSWVRTSDNVPVICDNRNTTVEYSFKYTSLSDINNWTEEWTGKASSQFNFTATRNANSSGVTVDTASKTITVTRTFAPGTSPYSVAPQSIDVTPINPPPTSQTGEAYLQLTFNVASGTIRPARIVLPVYSGCP</sequence>
<evidence type="ECO:0000313" key="2">
    <source>
        <dbReference type="Proteomes" id="UP000001916"/>
    </source>
</evidence>
<dbReference type="HOGENOM" id="CLU_1608881_0_0_0"/>
<dbReference type="PROSITE" id="PS51257">
    <property type="entry name" value="PROKAR_LIPOPROTEIN"/>
    <property type="match status" value="1"/>
</dbReference>
<protein>
    <recommendedName>
        <fullName evidence="3">Lipoprotein</fullName>
    </recommendedName>
</protein>
<name>D7BGQ3_ALLS1</name>
<organism evidence="1 2">
    <name type="scientific">Allomeiothermus silvanus (strain ATCC 700542 / DSM 9946 / NBRC 106475 / NCIMB 13440 / VI-R2)</name>
    <name type="common">Thermus silvanus</name>
    <dbReference type="NCBI Taxonomy" id="526227"/>
    <lineage>
        <taxon>Bacteria</taxon>
        <taxon>Thermotogati</taxon>
        <taxon>Deinococcota</taxon>
        <taxon>Deinococci</taxon>
        <taxon>Thermales</taxon>
        <taxon>Thermaceae</taxon>
        <taxon>Allomeiothermus</taxon>
    </lineage>
</organism>
<dbReference type="EMBL" id="CP002042">
    <property type="protein sequence ID" value="ADH62057.1"/>
    <property type="molecule type" value="Genomic_DNA"/>
</dbReference>
<accession>D7BGQ3</accession>
<dbReference type="KEGG" id="msv:Mesil_0112"/>
<dbReference type="AlphaFoldDB" id="D7BGQ3"/>
<gene>
    <name evidence="1" type="ordered locus">Mesil_0112</name>
</gene>
<evidence type="ECO:0008006" key="3">
    <source>
        <dbReference type="Google" id="ProtNLM"/>
    </source>
</evidence>